<dbReference type="PROSITE" id="PS01348">
    <property type="entry name" value="MRAY_2"/>
    <property type="match status" value="1"/>
</dbReference>
<dbReference type="AlphaFoldDB" id="A0A140LD58"/>
<evidence type="ECO:0000256" key="4">
    <source>
        <dbReference type="ARBA" id="ARBA00022692"/>
    </source>
</evidence>
<keyword evidence="4 7" id="KW-0812">Transmembrane</keyword>
<dbReference type="HAMAP" id="MF_00038">
    <property type="entry name" value="MraY"/>
    <property type="match status" value="1"/>
</dbReference>
<dbReference type="STRING" id="520764.AN618_02380"/>
<dbReference type="PATRIC" id="fig|520764.3.peg.256"/>
<feature type="transmembrane region" description="Helical" evidence="7">
    <location>
        <begin position="222"/>
        <end position="242"/>
    </location>
</feature>
<feature type="transmembrane region" description="Helical" evidence="7">
    <location>
        <begin position="149"/>
        <end position="167"/>
    </location>
</feature>
<comment type="cofactor">
    <cofactor evidence="7 9">
        <name>Mg(2+)</name>
        <dbReference type="ChEBI" id="CHEBI:18420"/>
    </cofactor>
</comment>
<dbReference type="EMBL" id="LOED01000002">
    <property type="protein sequence ID" value="KXG78483.1"/>
    <property type="molecule type" value="Genomic_DNA"/>
</dbReference>
<dbReference type="EC" id="2.7.8.13" evidence="7 8"/>
<dbReference type="InterPro" id="IPR000715">
    <property type="entry name" value="Glycosyl_transferase_4"/>
</dbReference>
<feature type="binding site" evidence="9">
    <location>
        <position position="166"/>
    </location>
    <ligand>
        <name>Mg(2+)</name>
        <dbReference type="ChEBI" id="CHEBI:18420"/>
    </ligand>
</feature>
<comment type="subcellular location">
    <subcellularLocation>
        <location evidence="7">Cell membrane</location>
        <topology evidence="7">Multi-pass membrane protein</topology>
    </subcellularLocation>
    <subcellularLocation>
        <location evidence="1">Membrane</location>
        <topology evidence="1">Multi-pass membrane protein</topology>
    </subcellularLocation>
</comment>
<evidence type="ECO:0000256" key="5">
    <source>
        <dbReference type="ARBA" id="ARBA00022989"/>
    </source>
</evidence>
<evidence type="ECO:0000256" key="8">
    <source>
        <dbReference type="NCBIfam" id="TIGR00445"/>
    </source>
</evidence>
<dbReference type="InterPro" id="IPR003524">
    <property type="entry name" value="PNAcMuramoyl-5peptid_Trfase"/>
</dbReference>
<dbReference type="GO" id="GO:0046872">
    <property type="term" value="F:metal ion binding"/>
    <property type="evidence" value="ECO:0007669"/>
    <property type="project" value="UniProtKB-KW"/>
</dbReference>
<dbReference type="Pfam" id="PF00953">
    <property type="entry name" value="Glycos_transf_4"/>
    <property type="match status" value="1"/>
</dbReference>
<feature type="transmembrane region" description="Helical" evidence="7">
    <location>
        <begin position="248"/>
        <end position="270"/>
    </location>
</feature>
<keyword evidence="7" id="KW-0131">Cell cycle</keyword>
<feature type="transmembrane region" description="Helical" evidence="7">
    <location>
        <begin position="50"/>
        <end position="68"/>
    </location>
</feature>
<organism evidence="10 11">
    <name type="scientific">Fervidicola ferrireducens</name>
    <dbReference type="NCBI Taxonomy" id="520764"/>
    <lineage>
        <taxon>Bacteria</taxon>
        <taxon>Bacillati</taxon>
        <taxon>Bacillota</taxon>
        <taxon>Clostridia</taxon>
        <taxon>Thermosediminibacterales</taxon>
        <taxon>Thermosediminibacteraceae</taxon>
        <taxon>Fervidicola</taxon>
    </lineage>
</organism>
<feature type="transmembrane region" description="Helical" evidence="7">
    <location>
        <begin position="6"/>
        <end position="29"/>
    </location>
</feature>
<dbReference type="PANTHER" id="PTHR22926">
    <property type="entry name" value="PHOSPHO-N-ACETYLMURAMOYL-PENTAPEPTIDE-TRANSFERASE"/>
    <property type="match status" value="1"/>
</dbReference>
<dbReference type="GO" id="GO:0008963">
    <property type="term" value="F:phospho-N-acetylmuramoyl-pentapeptide-transferase activity"/>
    <property type="evidence" value="ECO:0007669"/>
    <property type="project" value="UniProtKB-UniRule"/>
</dbReference>
<feature type="transmembrane region" description="Helical" evidence="7">
    <location>
        <begin position="74"/>
        <end position="91"/>
    </location>
</feature>
<comment type="caution">
    <text evidence="10">The sequence shown here is derived from an EMBL/GenBank/DDBJ whole genome shotgun (WGS) entry which is preliminary data.</text>
</comment>
<feature type="transmembrane region" description="Helical" evidence="7">
    <location>
        <begin position="174"/>
        <end position="192"/>
    </location>
</feature>
<evidence type="ECO:0000256" key="9">
    <source>
        <dbReference type="PIRSR" id="PIRSR600715-1"/>
    </source>
</evidence>
<keyword evidence="7" id="KW-0132">Cell division</keyword>
<feature type="transmembrane region" description="Helical" evidence="7">
    <location>
        <begin position="111"/>
        <end position="129"/>
    </location>
</feature>
<keyword evidence="7" id="KW-1003">Cell membrane</keyword>
<comment type="function">
    <text evidence="7">Catalyzes the initial step of the lipid cycle reactions in the biosynthesis of the cell wall peptidoglycan: transfers peptidoglycan precursor phospho-MurNAc-pentapeptide from UDP-MurNAc-pentapeptide onto the lipid carrier undecaprenyl phosphate, yielding undecaprenyl-pyrophosphoryl-MurNAc-pentapeptide, known as lipid I.</text>
</comment>
<dbReference type="GO" id="GO:0071555">
    <property type="term" value="P:cell wall organization"/>
    <property type="evidence" value="ECO:0007669"/>
    <property type="project" value="UniProtKB-KW"/>
</dbReference>
<keyword evidence="7" id="KW-0133">Cell shape</keyword>
<gene>
    <name evidence="10" type="primary">mraY_1</name>
    <name evidence="7" type="synonym">mraY</name>
    <name evidence="10" type="ORF">AN618_02380</name>
</gene>
<evidence type="ECO:0000256" key="3">
    <source>
        <dbReference type="ARBA" id="ARBA00022679"/>
    </source>
</evidence>
<keyword evidence="7 9" id="KW-0460">Magnesium</keyword>
<sequence length="322" mass="34616">MKTAFLAAATAFAIVALSGIVVIPILQILKFGQTVRDDGPKRHLKKMGTPTMGGIMIIPAIVFSTLLFYKGSPYALAAVLSTAGFGLVGFVDDYIKVVKKRPLGLRASQKLLFQIILSILLAFFGSGVYPGTTTVFFPFIRNGIDLGLIYIPFTIFVILGTVNSVNLTDGLDGLVSGISVIVGFAYTVIYFFLGLQDLALFSSALSGACLGFLLYNRHPAKVFMGDTGSLGLGGAISALAVLGGTQFYLALIGFIFIVETLSVILQVIYFRLTGKRIFRMSPLHHHFELGGWSEFKVVLVFWVIAAVSALTGVAVFLSTEIF</sequence>
<dbReference type="InParanoid" id="A0A140LD58"/>
<proteinExistence type="inferred from homology"/>
<dbReference type="OrthoDB" id="9805475at2"/>
<feature type="transmembrane region" description="Helical" evidence="7">
    <location>
        <begin position="198"/>
        <end position="215"/>
    </location>
</feature>
<keyword evidence="3 7" id="KW-0808">Transferase</keyword>
<dbReference type="RefSeq" id="WP_066351070.1">
    <property type="nucleotide sequence ID" value="NZ_LOED01000002.1"/>
</dbReference>
<evidence type="ECO:0000256" key="7">
    <source>
        <dbReference type="HAMAP-Rule" id="MF_00038"/>
    </source>
</evidence>
<comment type="pathway">
    <text evidence="7">Cell wall biogenesis; peptidoglycan biosynthesis.</text>
</comment>
<keyword evidence="6 7" id="KW-0472">Membrane</keyword>
<dbReference type="GO" id="GO:0051992">
    <property type="term" value="F:UDP-N-acetylmuramoyl-L-alanyl-D-glutamyl-meso-2,6-diaminopimelyl-D-alanyl-D-alanine:undecaprenyl-phosphate transferase activity"/>
    <property type="evidence" value="ECO:0007669"/>
    <property type="project" value="RHEA"/>
</dbReference>
<dbReference type="Proteomes" id="UP000070427">
    <property type="component" value="Unassembled WGS sequence"/>
</dbReference>
<reference evidence="10 11" key="1">
    <citation type="submission" date="2015-12" db="EMBL/GenBank/DDBJ databases">
        <title>Draft genome sequnece of Fervidicola ferrireducens strain Y170.</title>
        <authorList>
            <person name="Patel B.K."/>
        </authorList>
    </citation>
    <scope>NUCLEOTIDE SEQUENCE [LARGE SCALE GENOMIC DNA]</scope>
    <source>
        <strain evidence="10 11">Y170</strain>
    </source>
</reference>
<feature type="binding site" evidence="9">
    <location>
        <position position="226"/>
    </location>
    <ligand>
        <name>Mg(2+)</name>
        <dbReference type="ChEBI" id="CHEBI:18420"/>
    </ligand>
</feature>
<dbReference type="FunCoup" id="A0A140LD58">
    <property type="interactions" value="410"/>
</dbReference>
<accession>A0A140LD58</accession>
<dbReference type="PANTHER" id="PTHR22926:SF5">
    <property type="entry name" value="PHOSPHO-N-ACETYLMURAMOYL-PENTAPEPTIDE-TRANSFERASE HOMOLOG"/>
    <property type="match status" value="1"/>
</dbReference>
<evidence type="ECO:0000313" key="11">
    <source>
        <dbReference type="Proteomes" id="UP000070427"/>
    </source>
</evidence>
<keyword evidence="5 7" id="KW-1133">Transmembrane helix</keyword>
<dbReference type="GO" id="GO:0008360">
    <property type="term" value="P:regulation of cell shape"/>
    <property type="evidence" value="ECO:0007669"/>
    <property type="project" value="UniProtKB-KW"/>
</dbReference>
<dbReference type="NCBIfam" id="TIGR00445">
    <property type="entry name" value="mraY"/>
    <property type="match status" value="1"/>
</dbReference>
<dbReference type="GO" id="GO:0005886">
    <property type="term" value="C:plasma membrane"/>
    <property type="evidence" value="ECO:0007669"/>
    <property type="project" value="UniProtKB-SubCell"/>
</dbReference>
<dbReference type="PROSITE" id="PS01347">
    <property type="entry name" value="MRAY_1"/>
    <property type="match status" value="1"/>
</dbReference>
<dbReference type="GO" id="GO:0009252">
    <property type="term" value="P:peptidoglycan biosynthetic process"/>
    <property type="evidence" value="ECO:0007669"/>
    <property type="project" value="UniProtKB-UniRule"/>
</dbReference>
<keyword evidence="7 9" id="KW-0479">Metal-binding</keyword>
<name>A0A140LD58_9FIRM</name>
<dbReference type="GO" id="GO:0051301">
    <property type="term" value="P:cell division"/>
    <property type="evidence" value="ECO:0007669"/>
    <property type="project" value="UniProtKB-KW"/>
</dbReference>
<keyword evidence="7" id="KW-0573">Peptidoglycan synthesis</keyword>
<comment type="similarity">
    <text evidence="2 7">Belongs to the glycosyltransferase 4 family. MraY subfamily.</text>
</comment>
<evidence type="ECO:0000313" key="10">
    <source>
        <dbReference type="EMBL" id="KXG78483.1"/>
    </source>
</evidence>
<dbReference type="UniPathway" id="UPA00219"/>
<comment type="catalytic activity">
    <reaction evidence="7">
        <text>UDP-N-acetyl-alpha-D-muramoyl-L-alanyl-gamma-D-glutamyl-meso-2,6-diaminopimeloyl-D-alanyl-D-alanine + di-trans,octa-cis-undecaprenyl phosphate = di-trans,octa-cis-undecaprenyl diphospho-N-acetyl-alpha-D-muramoyl-L-alanyl-D-glutamyl-meso-2,6-diaminopimeloyl-D-alanyl-D-alanine + UMP</text>
        <dbReference type="Rhea" id="RHEA:28386"/>
        <dbReference type="ChEBI" id="CHEBI:57865"/>
        <dbReference type="ChEBI" id="CHEBI:60392"/>
        <dbReference type="ChEBI" id="CHEBI:61386"/>
        <dbReference type="ChEBI" id="CHEBI:61387"/>
        <dbReference type="EC" id="2.7.8.13"/>
    </reaction>
</comment>
<protein>
    <recommendedName>
        <fullName evidence="7 8">Phospho-N-acetylmuramoyl-pentapeptide-transferase</fullName>
        <ecNumber evidence="7 8">2.7.8.13</ecNumber>
    </recommendedName>
    <alternativeName>
        <fullName evidence="7">UDP-MurNAc-pentapeptide phosphotransferase</fullName>
    </alternativeName>
</protein>
<dbReference type="CDD" id="cd06852">
    <property type="entry name" value="GT_MraY"/>
    <property type="match status" value="1"/>
</dbReference>
<evidence type="ECO:0000256" key="6">
    <source>
        <dbReference type="ARBA" id="ARBA00023136"/>
    </source>
</evidence>
<keyword evidence="7" id="KW-0961">Cell wall biogenesis/degradation</keyword>
<dbReference type="InterPro" id="IPR018480">
    <property type="entry name" value="PNAcMuramoyl-5peptid_Trfase_CS"/>
</dbReference>
<keyword evidence="11" id="KW-1185">Reference proteome</keyword>
<evidence type="ECO:0000256" key="2">
    <source>
        <dbReference type="ARBA" id="ARBA00005583"/>
    </source>
</evidence>
<feature type="transmembrane region" description="Helical" evidence="7">
    <location>
        <begin position="297"/>
        <end position="317"/>
    </location>
</feature>
<evidence type="ECO:0000256" key="1">
    <source>
        <dbReference type="ARBA" id="ARBA00004141"/>
    </source>
</evidence>